<feature type="region of interest" description="Disordered" evidence="3">
    <location>
        <begin position="944"/>
        <end position="988"/>
    </location>
</feature>
<evidence type="ECO:0000259" key="5">
    <source>
        <dbReference type="Pfam" id="PF04116"/>
    </source>
</evidence>
<dbReference type="GO" id="GO:0016491">
    <property type="term" value="F:oxidoreductase activity"/>
    <property type="evidence" value="ECO:0007669"/>
    <property type="project" value="InterPro"/>
</dbReference>
<dbReference type="Pfam" id="PF04116">
    <property type="entry name" value="FA_hydroxylase"/>
    <property type="match status" value="1"/>
</dbReference>
<dbReference type="PANTHER" id="PTHR35480">
    <property type="entry name" value="MATERNAL EFFECT EMBRYO ARREST 22"/>
    <property type="match status" value="1"/>
</dbReference>
<organism evidence="6 7">
    <name type="scientific">Malus domestica</name>
    <name type="common">Apple</name>
    <name type="synonym">Pyrus malus</name>
    <dbReference type="NCBI Taxonomy" id="3750"/>
    <lineage>
        <taxon>Eukaryota</taxon>
        <taxon>Viridiplantae</taxon>
        <taxon>Streptophyta</taxon>
        <taxon>Embryophyta</taxon>
        <taxon>Tracheophyta</taxon>
        <taxon>Spermatophyta</taxon>
        <taxon>Magnoliopsida</taxon>
        <taxon>eudicotyledons</taxon>
        <taxon>Gunneridae</taxon>
        <taxon>Pentapetalae</taxon>
        <taxon>rosids</taxon>
        <taxon>fabids</taxon>
        <taxon>Rosales</taxon>
        <taxon>Rosaceae</taxon>
        <taxon>Amygdaloideae</taxon>
        <taxon>Maleae</taxon>
        <taxon>Malus</taxon>
    </lineage>
</organism>
<accession>A0A498J022</accession>
<feature type="transmembrane region" description="Helical" evidence="4">
    <location>
        <begin position="64"/>
        <end position="81"/>
    </location>
</feature>
<feature type="transmembrane region" description="Helical" evidence="4">
    <location>
        <begin position="125"/>
        <end position="145"/>
    </location>
</feature>
<comment type="caution">
    <text evidence="6">The sequence shown here is derived from an EMBL/GenBank/DDBJ whole genome shotgun (WGS) entry which is preliminary data.</text>
</comment>
<sequence length="2139" mass="240649">MANKSFAVDLNKPLLPGQICLDLIYNIRVGYLGEAYEEWVYQPILSKGSPRCFHNDTIEFLSHTPWWIVPLVWLPVVYWAVSVSLQAGLTAPHLALTVVGGIFIWTLVEYVFIASLCTQEQQAIGWFYILQFSQLSLPLCCIYWYHQIFHHFFFQGKHHTLSCSWLPSQAPYGFNETKTPAAAVAIVCLLVRISELNFSPKRKCSSQRNTPLIFNRKTNNPFTLAIDSKRITRTLLGYVTYEVTHSYMHHGDPSKGLAQTLKKYHLNHHFTTQSKGFGINLSVFWDNVFGTLLPLPKAAEQQTVKLYLHNLLPILFPILKLYGSGVLDGQERISSGVDECDEARAGDEVDRVGGYGGIVGGNTMHYLLHGYHHMNPMDAMRLVFPPEAAAVLSLLLLLLCLVGACWDTQHMISLISTCTMASLLKRSHLNHPFRIQNKGLGYDLFSTDAERERERERESDIPLPPHHLTLNAETSSSGGAGGSYSVERERNKGWSCSVVLMRWIRPGSVIRNKMVAQDFKVDLDKALVFQVGHLGEAYQEWVHQPIVSKEGPRFFESEFWEFLTRTVWWAVPVIWLPVVFYSISVSVRMGHTFPEIVLMVVFGIFVWTLLEYTLHRFLFHIETKSYWWNTLHYLLHGCHHKHPMDGLRLVFPPAATAVLCIPFFNLVKLMASPTVAPALFGGGLLGYVMYDCTHYYLHHGQPSSEVPRNLKKYHLNHHFRIQDKGFGITSSLWDRVFGTLPESKAAKKWKHKYSKLEKGRNALREAVQLLQQEVERAQSENSNLKKALEEERARVDIEKEEKENASAARISLEKEISGLKSDISLKPRGNVDAQYRSELNLLKAQVSDRDKEIYRLNVHIEREKKRADSACKNADVEKEEKVKESAARASLENDISGLKSEIYSLKQRENADAEDKSEVNLLKAQVADYEKEINHLKELIEREKKRADSESKNVDVEKKKASEARKAAKAEKSKVDDERKRANTEREKAENYELQLEVLKKEAHKARSDLASETLKLVEANKKIEGEKQKVVKEREIANSEKAKAEEQRKFAEANRKMTMEEKCHVERLSLELVECSKKIDELQKEINEIRRLRELDEAPNAQSDNNRSGVTFQESKSDELKLVLEHPYFEEVNKRYEIEKQKVIKEKKGAESERVKAEKQKKIVEVNWKKAMEEKSRADHLSRQLDDAKKKIVELSSRKLIDASAVELQKDRGAESVEVNYLKKQLKFEKKQKKHAKEVVKLERSRNSILQRELGRLQVEFDQFSQRLGMLNKAFSRSAEGIDDPKKMNLQSGVKRLRPGSPVLDAREAMQHTAPFLLLSGGNCTDSISGIDSILESPVRGSNRKMLESCAIHSSMESFSDRQLVGSQEKLVEENVQPTVSNLSAEVTKINCNENAAVVAENSVRSPVRTDGVGRVNEHSRKRKRILQVVESIENLYTEGKQLHLRVEENLSVLHFLLDKQMKIPYEEGRYLLPSLQGNAMHGMLYEKGNEGIEDKLAMQKYADSNEQNTADKFENEVFGCANVCRQVPLNANELIGVAQASRKGINGSATSDFETLPSFDEVTDGDYLKLLDLDNASDEECYRMAMEMPLSPTLPEIEVQGLEASSADKIKPSLKESYCEGLSSKEKRPPSCGVEVDALDILGKSGNGLGNSAVTKACDLEDSGAELMSDAPFARNVEAVFPLGSELGYVVLSNFKDSSSISRIRYAFRACITQCPLVTDTDWRVLEILLALKTEEKLFPKEKVCILFSLLLLNFSTAALSKFGSLNWTSTPCLDSYVGHMCSVMSDWEGRSIFAEFGSLEESLNIMEEFLINGRFVVCKDESSETLIDGVHISPRPASADELVAGSIVLASICAAIDHNGFICEMSYNILRISRSNHSLILTILHVFAYLGGEKFFNFGNSNLVIILKSIVTYLEGVSSSDTASSFIPSASNSRTMFSPCINCPFFDDAVSMDAAISLLLEGLQMNASIQSNTPTNFLDCDLSDLLSLVELVAIKMSWEWTSANIIPRLLKVMESCMAENVIAGIVVLLGQLGRIGVNDLGYGDKEVEILRGELSAFLCLDSAMSVGLPTQIATVTALLGLLSCDFKTIIQNNANSAAIASQSGPAESIRKWFSLLPKKQQDVSFDLLQTPGVNKT</sequence>
<keyword evidence="2" id="KW-0175">Coiled coil</keyword>
<keyword evidence="7" id="KW-1185">Reference proteome</keyword>
<gene>
    <name evidence="6" type="ORF">DVH24_022184</name>
</gene>
<feature type="transmembrane region" description="Helical" evidence="4">
    <location>
        <begin position="649"/>
        <end position="667"/>
    </location>
</feature>
<feature type="coiled-coil region" evidence="2">
    <location>
        <begin position="753"/>
        <end position="822"/>
    </location>
</feature>
<evidence type="ECO:0000256" key="3">
    <source>
        <dbReference type="SAM" id="MobiDB-lite"/>
    </source>
</evidence>
<feature type="transmembrane region" description="Helical" evidence="4">
    <location>
        <begin position="388"/>
        <end position="406"/>
    </location>
</feature>
<dbReference type="GO" id="GO:0005506">
    <property type="term" value="F:iron ion binding"/>
    <property type="evidence" value="ECO:0007669"/>
    <property type="project" value="InterPro"/>
</dbReference>
<evidence type="ECO:0000256" key="2">
    <source>
        <dbReference type="SAM" id="Coils"/>
    </source>
</evidence>
<feature type="transmembrane region" description="Helical" evidence="4">
    <location>
        <begin position="562"/>
        <end position="584"/>
    </location>
</feature>
<feature type="region of interest" description="Disordered" evidence="3">
    <location>
        <begin position="1095"/>
        <end position="1117"/>
    </location>
</feature>
<keyword evidence="4" id="KW-0812">Transmembrane</keyword>
<dbReference type="PANTHER" id="PTHR35480:SF1">
    <property type="entry name" value="MATERNAL EFFECT EMBRYO ARREST 22"/>
    <property type="match status" value="1"/>
</dbReference>
<feature type="domain" description="Fatty acid hydroxylase" evidence="5">
    <location>
        <begin position="600"/>
        <end position="739"/>
    </location>
</feature>
<feature type="region of interest" description="Disordered" evidence="3">
    <location>
        <begin position="451"/>
        <end position="487"/>
    </location>
</feature>
<dbReference type="Proteomes" id="UP000290289">
    <property type="component" value="Chromosome 10"/>
</dbReference>
<protein>
    <recommendedName>
        <fullName evidence="5">Fatty acid hydroxylase domain-containing protein</fullName>
    </recommendedName>
</protein>
<feature type="transmembrane region" description="Helical" evidence="4">
    <location>
        <begin position="596"/>
        <end position="614"/>
    </location>
</feature>
<keyword evidence="4" id="KW-0472">Membrane</keyword>
<dbReference type="InterPro" id="IPR006694">
    <property type="entry name" value="Fatty_acid_hydroxylase"/>
</dbReference>
<keyword evidence="4" id="KW-1133">Transmembrane helix</keyword>
<evidence type="ECO:0000313" key="6">
    <source>
        <dbReference type="EMBL" id="RXH86911.1"/>
    </source>
</evidence>
<evidence type="ECO:0000256" key="4">
    <source>
        <dbReference type="SAM" id="Phobius"/>
    </source>
</evidence>
<evidence type="ECO:0000313" key="7">
    <source>
        <dbReference type="Proteomes" id="UP000290289"/>
    </source>
</evidence>
<dbReference type="EMBL" id="RDQH01000336">
    <property type="protein sequence ID" value="RXH86911.1"/>
    <property type="molecule type" value="Genomic_DNA"/>
</dbReference>
<feature type="transmembrane region" description="Helical" evidence="4">
    <location>
        <begin position="93"/>
        <end position="113"/>
    </location>
</feature>
<dbReference type="GO" id="GO:0008610">
    <property type="term" value="P:lipid biosynthetic process"/>
    <property type="evidence" value="ECO:0007669"/>
    <property type="project" value="InterPro"/>
</dbReference>
<feature type="coiled-coil region" evidence="2">
    <location>
        <begin position="1134"/>
        <end position="1199"/>
    </location>
</feature>
<name>A0A498J022_MALDO</name>
<feature type="compositionally biased region" description="Polar residues" evidence="3">
    <location>
        <begin position="1101"/>
        <end position="1115"/>
    </location>
</feature>
<feature type="compositionally biased region" description="Basic and acidic residues" evidence="3">
    <location>
        <begin position="451"/>
        <end position="460"/>
    </location>
</feature>
<reference evidence="6 7" key="1">
    <citation type="submission" date="2018-10" db="EMBL/GenBank/DDBJ databases">
        <title>A high-quality apple genome assembly.</title>
        <authorList>
            <person name="Hu J."/>
        </authorList>
    </citation>
    <scope>NUCLEOTIDE SEQUENCE [LARGE SCALE GENOMIC DNA]</scope>
    <source>
        <strain evidence="7">cv. HFTH1</strain>
        <tissue evidence="6">Young leaf</tissue>
    </source>
</reference>
<evidence type="ECO:0000256" key="1">
    <source>
        <dbReference type="ARBA" id="ARBA00009324"/>
    </source>
</evidence>
<comment type="similarity">
    <text evidence="1">Belongs to the sterol desaturase family.</text>
</comment>
<proteinExistence type="inferred from homology"/>